<keyword evidence="3 9" id="KW-0812">Transmembrane</keyword>
<keyword evidence="8" id="KW-1015">Disulfide bond</keyword>
<name>A0AAN8IUA4_TRICO</name>
<dbReference type="SUPFAM" id="SSF161070">
    <property type="entry name" value="SNF-like"/>
    <property type="match status" value="1"/>
</dbReference>
<comment type="subcellular location">
    <subcellularLocation>
        <location evidence="1">Membrane</location>
        <topology evidence="1">Multi-pass membrane protein</topology>
    </subcellularLocation>
</comment>
<evidence type="ECO:0000256" key="6">
    <source>
        <dbReference type="ARBA" id="ARBA00023136"/>
    </source>
</evidence>
<evidence type="ECO:0000256" key="3">
    <source>
        <dbReference type="ARBA" id="ARBA00022692"/>
    </source>
</evidence>
<proteinExistence type="predicted"/>
<dbReference type="EMBL" id="WIXE01000898">
    <property type="protein sequence ID" value="KAK5986206.1"/>
    <property type="molecule type" value="Genomic_DNA"/>
</dbReference>
<evidence type="ECO:0000256" key="5">
    <source>
        <dbReference type="ARBA" id="ARBA00022989"/>
    </source>
</evidence>
<feature type="transmembrane region" description="Helical" evidence="9">
    <location>
        <begin position="276"/>
        <end position="298"/>
    </location>
</feature>
<dbReference type="InterPro" id="IPR037272">
    <property type="entry name" value="SNS_sf"/>
</dbReference>
<keyword evidence="4" id="KW-0769">Symport</keyword>
<accession>A0AAN8IUA4</accession>
<keyword evidence="7" id="KW-0915">Sodium</keyword>
<feature type="transmembrane region" description="Helical" evidence="9">
    <location>
        <begin position="418"/>
        <end position="446"/>
    </location>
</feature>
<dbReference type="AlphaFoldDB" id="A0AAN8IUA4"/>
<keyword evidence="11" id="KW-1185">Reference proteome</keyword>
<evidence type="ECO:0000313" key="10">
    <source>
        <dbReference type="EMBL" id="KAK5986206.1"/>
    </source>
</evidence>
<dbReference type="Proteomes" id="UP001331761">
    <property type="component" value="Unassembled WGS sequence"/>
</dbReference>
<keyword evidence="2" id="KW-0813">Transport</keyword>
<evidence type="ECO:0000256" key="7">
    <source>
        <dbReference type="PIRSR" id="PIRSR600175-1"/>
    </source>
</evidence>
<organism evidence="10 11">
    <name type="scientific">Trichostrongylus colubriformis</name>
    <name type="common">Black scour worm</name>
    <dbReference type="NCBI Taxonomy" id="6319"/>
    <lineage>
        <taxon>Eukaryota</taxon>
        <taxon>Metazoa</taxon>
        <taxon>Ecdysozoa</taxon>
        <taxon>Nematoda</taxon>
        <taxon>Chromadorea</taxon>
        <taxon>Rhabditida</taxon>
        <taxon>Rhabditina</taxon>
        <taxon>Rhabditomorpha</taxon>
        <taxon>Strongyloidea</taxon>
        <taxon>Trichostrongylidae</taxon>
        <taxon>Trichostrongylus</taxon>
    </lineage>
</organism>
<dbReference type="GO" id="GO:0015293">
    <property type="term" value="F:symporter activity"/>
    <property type="evidence" value="ECO:0007669"/>
    <property type="project" value="UniProtKB-KW"/>
</dbReference>
<dbReference type="InterPro" id="IPR000175">
    <property type="entry name" value="Na/ntran_symport"/>
</dbReference>
<feature type="binding site" evidence="7">
    <location>
        <position position="333"/>
    </location>
    <ligand>
        <name>Na(+)</name>
        <dbReference type="ChEBI" id="CHEBI:29101"/>
        <label>1</label>
    </ligand>
</feature>
<feature type="transmembrane region" description="Helical" evidence="9">
    <location>
        <begin position="103"/>
        <end position="123"/>
    </location>
</feature>
<evidence type="ECO:0000256" key="9">
    <source>
        <dbReference type="SAM" id="Phobius"/>
    </source>
</evidence>
<dbReference type="GO" id="GO:0005886">
    <property type="term" value="C:plasma membrane"/>
    <property type="evidence" value="ECO:0007669"/>
    <property type="project" value="TreeGrafter"/>
</dbReference>
<protein>
    <submittedName>
        <fullName evidence="10">Uncharacterized protein</fullName>
    </submittedName>
</protein>
<feature type="binding site" evidence="7">
    <location>
        <position position="82"/>
    </location>
    <ligand>
        <name>Na(+)</name>
        <dbReference type="ChEBI" id="CHEBI:29101"/>
        <label>1</label>
    </ligand>
</feature>
<reference evidence="10 11" key="1">
    <citation type="submission" date="2019-10" db="EMBL/GenBank/DDBJ databases">
        <title>Assembly and Annotation for the nematode Trichostrongylus colubriformis.</title>
        <authorList>
            <person name="Martin J."/>
        </authorList>
    </citation>
    <scope>NUCLEOTIDE SEQUENCE [LARGE SCALE GENOMIC DNA]</scope>
    <source>
        <strain evidence="10">G859</strain>
        <tissue evidence="10">Whole worm</tissue>
    </source>
</reference>
<gene>
    <name evidence="10" type="ORF">GCK32_009706</name>
</gene>
<evidence type="ECO:0000313" key="11">
    <source>
        <dbReference type="Proteomes" id="UP001331761"/>
    </source>
</evidence>
<evidence type="ECO:0000256" key="8">
    <source>
        <dbReference type="PIRSR" id="PIRSR600175-2"/>
    </source>
</evidence>
<feature type="transmembrane region" description="Helical" evidence="9">
    <location>
        <begin position="144"/>
        <end position="163"/>
    </location>
</feature>
<comment type="caution">
    <text evidence="10">The sequence shown here is derived from an EMBL/GenBank/DDBJ whole genome shotgun (WGS) entry which is preliminary data.</text>
</comment>
<sequence length="663" mass="76396">MGYICLQHYLAYLEYTIHAIRRNRKYDLIQPNISPPIKSRETKRTKRDRKRALKAADRYRAKSSELLDTWMTTIVDTFMILGLMLSTDSIWVFPLQTLKHGGFFFLVIYFFASLSIVVPLLHLEIFVSQICQAGIVRSMELHGTGYAGIGIGIVVLTLMRHHVGLHRGYYYLANIFQLYEDAGAVVSCKSKFVKNETFCVSIYADRMCQIFERGRYYINGTCRNEPSFPNIILTASDSYSTYLLSLEKQDIDLTIVALQLLILYFLCFLGLRILRLLIALLYVVTLLFYGTAVFNFPYRKTQEVVYLVGAYSNPKVLFQIETYIAALRLAISSAGLCVCGLFCASSFRKRNGNSYLITWIAFWFNWISSFLSVFGVVTVLALLRESSPGSLISFSVNKQGLAFSAATITEFFTTTHRVFTYVLVFYFSGSYMINWSYSFAAFFVVHSLLRDHLLSRSYFLNTMILLVYCTCSCFYYIVFTWQFAHGIYSVEEEAVKFSINLYIFLMILIFVYMYGIHELEIDMESLVGEYGGFWSRLNVAKVIPAYDYCFFVILILQVIDSNTIAAWMQFPWRSEEDHQSSLVNTPFGYGNLPANTVILLPALIPLFYLLRKAVKLKKYEKFSKLFEIKPEHPAFLRINADKFLKPGEAAPVYQVEKQRNLIL</sequence>
<evidence type="ECO:0000256" key="4">
    <source>
        <dbReference type="ARBA" id="ARBA00022847"/>
    </source>
</evidence>
<feature type="binding site" evidence="7">
    <location>
        <position position="365"/>
    </location>
    <ligand>
        <name>Na(+)</name>
        <dbReference type="ChEBI" id="CHEBI:29101"/>
        <label>1</label>
    </ligand>
</feature>
<keyword evidence="5 9" id="KW-1133">Transmembrane helix</keyword>
<dbReference type="GO" id="GO:0035725">
    <property type="term" value="P:sodium ion transmembrane transport"/>
    <property type="evidence" value="ECO:0007669"/>
    <property type="project" value="TreeGrafter"/>
</dbReference>
<feature type="transmembrane region" description="Helical" evidence="9">
    <location>
        <begin position="323"/>
        <end position="344"/>
    </location>
</feature>
<keyword evidence="6 9" id="KW-0472">Membrane</keyword>
<dbReference type="GO" id="GO:0046872">
    <property type="term" value="F:metal ion binding"/>
    <property type="evidence" value="ECO:0007669"/>
    <property type="project" value="UniProtKB-KW"/>
</dbReference>
<dbReference type="PANTHER" id="PTHR11616">
    <property type="entry name" value="SODIUM/CHLORIDE DEPENDENT TRANSPORTER"/>
    <property type="match status" value="1"/>
</dbReference>
<feature type="transmembrane region" description="Helical" evidence="9">
    <location>
        <begin position="356"/>
        <end position="383"/>
    </location>
</feature>
<evidence type="ECO:0000256" key="2">
    <source>
        <dbReference type="ARBA" id="ARBA00022448"/>
    </source>
</evidence>
<feature type="transmembrane region" description="Helical" evidence="9">
    <location>
        <begin position="588"/>
        <end position="610"/>
    </location>
</feature>
<feature type="transmembrane region" description="Helical" evidence="9">
    <location>
        <begin position="499"/>
        <end position="516"/>
    </location>
</feature>
<dbReference type="Pfam" id="PF00209">
    <property type="entry name" value="SNF"/>
    <property type="match status" value="1"/>
</dbReference>
<feature type="transmembrane region" description="Helical" evidence="9">
    <location>
        <begin position="545"/>
        <end position="568"/>
    </location>
</feature>
<feature type="disulfide bond" evidence="8">
    <location>
        <begin position="199"/>
        <end position="208"/>
    </location>
</feature>
<feature type="transmembrane region" description="Helical" evidence="9">
    <location>
        <begin position="251"/>
        <end position="269"/>
    </location>
</feature>
<feature type="transmembrane region" description="Helical" evidence="9">
    <location>
        <begin position="70"/>
        <end position="91"/>
    </location>
</feature>
<evidence type="ECO:0000256" key="1">
    <source>
        <dbReference type="ARBA" id="ARBA00004141"/>
    </source>
</evidence>
<keyword evidence="7" id="KW-0479">Metal-binding</keyword>
<dbReference type="PANTHER" id="PTHR11616:SF240">
    <property type="entry name" value="BLOATED TUBULES, ISOFORM B-RELATED"/>
    <property type="match status" value="1"/>
</dbReference>
<dbReference type="PROSITE" id="PS50267">
    <property type="entry name" value="NA_NEUROTRAN_SYMP_3"/>
    <property type="match status" value="1"/>
</dbReference>
<feature type="transmembrane region" description="Helical" evidence="9">
    <location>
        <begin position="458"/>
        <end position="479"/>
    </location>
</feature>